<sequence length="195" mass="22601">MRTNKEEHIMLLYIYTYNTFILGCPPRDTNQYSDKGTSLYIPKYLDVCTDYDFCDDDIFAENYSGTELGKCSVSEGTLRRILEQETLECRCRIEYCDFELRNDIDVDHLTRALPNPVNTAGSEWKMRSRTGLLRQSSFHTMRILRIVEQSMSELFATRSEQFQAQEQVLAVRPLSSVLSPLFWGGVHDTILSQLI</sequence>
<evidence type="ECO:0000313" key="1">
    <source>
        <dbReference type="Proteomes" id="UP000095283"/>
    </source>
</evidence>
<keyword evidence="1" id="KW-1185">Reference proteome</keyword>
<protein>
    <submittedName>
        <fullName evidence="2">Activin_recp domain-containing protein</fullName>
    </submittedName>
</protein>
<dbReference type="Proteomes" id="UP000095283">
    <property type="component" value="Unplaced"/>
</dbReference>
<proteinExistence type="predicted"/>
<name>A0A1I7WAF9_HETBA</name>
<dbReference type="WBParaSite" id="Hba_01662">
    <property type="protein sequence ID" value="Hba_01662"/>
    <property type="gene ID" value="Hba_01662"/>
</dbReference>
<dbReference type="PROSITE" id="PS51257">
    <property type="entry name" value="PROKAR_LIPOPROTEIN"/>
    <property type="match status" value="1"/>
</dbReference>
<evidence type="ECO:0000313" key="2">
    <source>
        <dbReference type="WBParaSite" id="Hba_01662"/>
    </source>
</evidence>
<dbReference type="AlphaFoldDB" id="A0A1I7WAF9"/>
<reference evidence="2" key="1">
    <citation type="submission" date="2016-11" db="UniProtKB">
        <authorList>
            <consortium name="WormBaseParasite"/>
        </authorList>
    </citation>
    <scope>IDENTIFICATION</scope>
</reference>
<organism evidence="1 2">
    <name type="scientific">Heterorhabditis bacteriophora</name>
    <name type="common">Entomopathogenic nematode worm</name>
    <dbReference type="NCBI Taxonomy" id="37862"/>
    <lineage>
        <taxon>Eukaryota</taxon>
        <taxon>Metazoa</taxon>
        <taxon>Ecdysozoa</taxon>
        <taxon>Nematoda</taxon>
        <taxon>Chromadorea</taxon>
        <taxon>Rhabditida</taxon>
        <taxon>Rhabditina</taxon>
        <taxon>Rhabditomorpha</taxon>
        <taxon>Strongyloidea</taxon>
        <taxon>Heterorhabditidae</taxon>
        <taxon>Heterorhabditis</taxon>
    </lineage>
</organism>
<accession>A0A1I7WAF9</accession>